<dbReference type="GO" id="GO:0009609">
    <property type="term" value="P:response to symbiotic bacterium"/>
    <property type="evidence" value="ECO:0007669"/>
    <property type="project" value="UniProtKB-ARBA"/>
</dbReference>
<sequence length="789" mass="85267">MATTFDHPNSFIAIFLFFCLIQITFSNPLSDDSDHPMTFIVHMTKQHKPLLFTSQFHWYNSIIKSLPISRHPSMLLYTYERVANGFAVSLTPSQAAKLEDIPGVLSVMPDEAQELHITHTYRFLGLSPDSGLWPSSNYGEDIIIGVFDTGIWPEHRSFSDAGLSPVPSSWKGTCETWNDFPASSCNRKIIGARSFLAGHYMSNLAGSTLNLSAITNSPRDTYGHGTHTTSTAAGSVVSNASFYGYAKGEAIGIATKARIAVYKVCATKKVCRVADILAGMDQAVADGVDIISMSLSGGTKPYYRDNIAIATFGAMQHGILVSVSGGNQGPTRSTVNHLPPWVLTVGASSVDREFRADVVLGDNRTFLGASLYPGPFFPFTDQYELVYGGDFGNVFCKVGQFNKQDQLAGKIIVCEQGDTSSSDMAYAVANVTGRGAIILNNRKYGEELRAEQHRWPATRVSMTDGNEIKRYLQSSENPTANILFRGTVNGSTFPPAPKVATFSSRGPNPLTPQILKPDVIAPGLNILAAWTNATGPRGGNDPRRVEFNVISGTSMACPHVSGISALLKKAYPSWSPAAIKSALMTTAYNLDNSGQRLKDLATGKTSTPFAHGSGHVDPSRALDPGLIYDMSVTDYVGFLCSIGYSSKLISIFFTQTVSPKICEETYAALGARVTPGDLNLPSFSVVFKNDQVETVKYRRTVTNVGTNVDAVYSATGVQPAGVKITVSPKKLVFDANNLTQTYEITFSPTGGHGKLARFGWIQWSDGIHSVRSTIAFSWVRATTDNVASI</sequence>
<dbReference type="InterPro" id="IPR010259">
    <property type="entry name" value="S8pro/Inhibitor_I9"/>
</dbReference>
<feature type="chain" id="PRO_5004927548" evidence="11">
    <location>
        <begin position="27"/>
        <end position="789"/>
    </location>
</feature>
<feature type="domain" description="Subtilisin-like protease fibronectin type-III" evidence="15">
    <location>
        <begin position="677"/>
        <end position="775"/>
    </location>
</feature>
<dbReference type="PRINTS" id="PR00723">
    <property type="entry name" value="SUBTILISIN"/>
</dbReference>
<dbReference type="InterPro" id="IPR045051">
    <property type="entry name" value="SBT"/>
</dbReference>
<dbReference type="FunFam" id="3.40.50.200:FF:000006">
    <property type="entry name" value="Subtilisin-like protease SBT1.5"/>
    <property type="match status" value="1"/>
</dbReference>
<evidence type="ECO:0000259" key="13">
    <source>
        <dbReference type="Pfam" id="PF02225"/>
    </source>
</evidence>
<evidence type="ECO:0000259" key="15">
    <source>
        <dbReference type="Pfam" id="PF17766"/>
    </source>
</evidence>
<keyword evidence="6 10" id="KW-0378">Hydrolase</keyword>
<keyword evidence="17" id="KW-1185">Reference proteome</keyword>
<dbReference type="Gene3D" id="2.60.40.2310">
    <property type="match status" value="1"/>
</dbReference>
<dbReference type="Pfam" id="PF17766">
    <property type="entry name" value="fn3_6"/>
    <property type="match status" value="1"/>
</dbReference>
<protein>
    <submittedName>
        <fullName evidence="16">Subtilisin-like protease</fullName>
    </submittedName>
</protein>
<organism evidence="16 17">
    <name type="scientific">Morus notabilis</name>
    <dbReference type="NCBI Taxonomy" id="981085"/>
    <lineage>
        <taxon>Eukaryota</taxon>
        <taxon>Viridiplantae</taxon>
        <taxon>Streptophyta</taxon>
        <taxon>Embryophyta</taxon>
        <taxon>Tracheophyta</taxon>
        <taxon>Spermatophyta</taxon>
        <taxon>Magnoliopsida</taxon>
        <taxon>eudicotyledons</taxon>
        <taxon>Gunneridae</taxon>
        <taxon>Pentapetalae</taxon>
        <taxon>rosids</taxon>
        <taxon>fabids</taxon>
        <taxon>Rosales</taxon>
        <taxon>Moraceae</taxon>
        <taxon>Moreae</taxon>
        <taxon>Morus</taxon>
    </lineage>
</organism>
<dbReference type="GO" id="GO:0009610">
    <property type="term" value="P:response to symbiotic fungus"/>
    <property type="evidence" value="ECO:0007669"/>
    <property type="project" value="UniProtKB-ARBA"/>
</dbReference>
<feature type="signal peptide" evidence="11">
    <location>
        <begin position="1"/>
        <end position="26"/>
    </location>
</feature>
<evidence type="ECO:0000259" key="12">
    <source>
        <dbReference type="Pfam" id="PF00082"/>
    </source>
</evidence>
<dbReference type="GO" id="GO:0006508">
    <property type="term" value="P:proteolysis"/>
    <property type="evidence" value="ECO:0007669"/>
    <property type="project" value="UniProtKB-KW"/>
</dbReference>
<evidence type="ECO:0000313" key="16">
    <source>
        <dbReference type="EMBL" id="EXB36977.1"/>
    </source>
</evidence>
<dbReference type="InterPro" id="IPR034197">
    <property type="entry name" value="Peptidases_S8_3"/>
</dbReference>
<dbReference type="EMBL" id="KE343602">
    <property type="protein sequence ID" value="EXB36977.1"/>
    <property type="molecule type" value="Genomic_DNA"/>
</dbReference>
<dbReference type="InterPro" id="IPR036852">
    <property type="entry name" value="Peptidase_S8/S53_dom_sf"/>
</dbReference>
<evidence type="ECO:0000256" key="11">
    <source>
        <dbReference type="SAM" id="SignalP"/>
    </source>
</evidence>
<keyword evidence="8" id="KW-0325">Glycoprotein</keyword>
<evidence type="ECO:0000256" key="3">
    <source>
        <dbReference type="ARBA" id="ARBA00022525"/>
    </source>
</evidence>
<evidence type="ECO:0000256" key="8">
    <source>
        <dbReference type="ARBA" id="ARBA00023180"/>
    </source>
</evidence>
<keyword evidence="5 11" id="KW-0732">Signal</keyword>
<evidence type="ECO:0000256" key="9">
    <source>
        <dbReference type="PIRSR" id="PIRSR615500-1"/>
    </source>
</evidence>
<keyword evidence="3" id="KW-0964">Secreted</keyword>
<dbReference type="Pfam" id="PF02225">
    <property type="entry name" value="PA"/>
    <property type="match status" value="1"/>
</dbReference>
<comment type="similarity">
    <text evidence="2 10">Belongs to the peptidase S8 family.</text>
</comment>
<proteinExistence type="inferred from homology"/>
<dbReference type="Proteomes" id="UP000030645">
    <property type="component" value="Unassembled WGS sequence"/>
</dbReference>
<dbReference type="eggNOG" id="ENOG502QZDA">
    <property type="taxonomic scope" value="Eukaryota"/>
</dbReference>
<dbReference type="InterPro" id="IPR023828">
    <property type="entry name" value="Peptidase_S8_Ser-AS"/>
</dbReference>
<keyword evidence="7 10" id="KW-0720">Serine protease</keyword>
<dbReference type="Gene3D" id="3.40.50.200">
    <property type="entry name" value="Peptidase S8/S53 domain"/>
    <property type="match status" value="1"/>
</dbReference>
<feature type="active site" description="Charge relay system" evidence="9 10">
    <location>
        <position position="224"/>
    </location>
</feature>
<dbReference type="PROSITE" id="PS51892">
    <property type="entry name" value="SUBTILASE"/>
    <property type="match status" value="1"/>
</dbReference>
<dbReference type="Pfam" id="PF00082">
    <property type="entry name" value="Peptidase_S8"/>
    <property type="match status" value="1"/>
</dbReference>
<evidence type="ECO:0000256" key="2">
    <source>
        <dbReference type="ARBA" id="ARBA00011073"/>
    </source>
</evidence>
<dbReference type="Pfam" id="PF05922">
    <property type="entry name" value="Inhibitor_I9"/>
    <property type="match status" value="1"/>
</dbReference>
<dbReference type="Gene3D" id="3.30.70.80">
    <property type="entry name" value="Peptidase S8 propeptide/proteinase inhibitor I9"/>
    <property type="match status" value="1"/>
</dbReference>
<dbReference type="InterPro" id="IPR000209">
    <property type="entry name" value="Peptidase_S8/S53_dom"/>
</dbReference>
<dbReference type="InterPro" id="IPR037045">
    <property type="entry name" value="S8pro/Inhibitor_I9_sf"/>
</dbReference>
<dbReference type="Gene3D" id="3.50.30.30">
    <property type="match status" value="1"/>
</dbReference>
<dbReference type="CDD" id="cd04852">
    <property type="entry name" value="Peptidases_S8_3"/>
    <property type="match status" value="1"/>
</dbReference>
<dbReference type="KEGG" id="mnt:21401326"/>
<evidence type="ECO:0000313" key="17">
    <source>
        <dbReference type="Proteomes" id="UP000030645"/>
    </source>
</evidence>
<evidence type="ECO:0000256" key="5">
    <source>
        <dbReference type="ARBA" id="ARBA00022729"/>
    </source>
</evidence>
<dbReference type="PANTHER" id="PTHR10795">
    <property type="entry name" value="PROPROTEIN CONVERTASE SUBTILISIN/KEXIN"/>
    <property type="match status" value="1"/>
</dbReference>
<dbReference type="PROSITE" id="PS00138">
    <property type="entry name" value="SUBTILASE_SER"/>
    <property type="match status" value="1"/>
</dbReference>
<keyword evidence="4 10" id="KW-0645">Protease</keyword>
<evidence type="ECO:0000259" key="14">
    <source>
        <dbReference type="Pfam" id="PF05922"/>
    </source>
</evidence>
<dbReference type="FunFam" id="3.30.70.80:FF:000003">
    <property type="entry name" value="Subtilisin-like protease SBT1.9"/>
    <property type="match status" value="1"/>
</dbReference>
<name>W9QGF9_9ROSA</name>
<evidence type="ECO:0000256" key="1">
    <source>
        <dbReference type="ARBA" id="ARBA00004613"/>
    </source>
</evidence>
<evidence type="ECO:0000256" key="10">
    <source>
        <dbReference type="PROSITE-ProRule" id="PRU01240"/>
    </source>
</evidence>
<dbReference type="CDD" id="cd02120">
    <property type="entry name" value="PA_subtilisin_like"/>
    <property type="match status" value="1"/>
</dbReference>
<dbReference type="OrthoDB" id="206201at2759"/>
<feature type="domain" description="PA" evidence="13">
    <location>
        <begin position="383"/>
        <end position="468"/>
    </location>
</feature>
<dbReference type="GO" id="GO:0004252">
    <property type="term" value="F:serine-type endopeptidase activity"/>
    <property type="evidence" value="ECO:0007669"/>
    <property type="project" value="UniProtKB-UniRule"/>
</dbReference>
<feature type="active site" description="Charge relay system" evidence="9 10">
    <location>
        <position position="148"/>
    </location>
</feature>
<dbReference type="InterPro" id="IPR015500">
    <property type="entry name" value="Peptidase_S8_subtilisin-rel"/>
</dbReference>
<dbReference type="InterPro" id="IPR041469">
    <property type="entry name" value="Subtilisin-like_FN3"/>
</dbReference>
<dbReference type="AlphaFoldDB" id="W9QGF9"/>
<feature type="domain" description="Peptidase S8/S53" evidence="12">
    <location>
        <begin position="139"/>
        <end position="595"/>
    </location>
</feature>
<dbReference type="InterPro" id="IPR003137">
    <property type="entry name" value="PA_domain"/>
</dbReference>
<dbReference type="GO" id="GO:0005576">
    <property type="term" value="C:extracellular region"/>
    <property type="evidence" value="ECO:0007669"/>
    <property type="project" value="UniProtKB-SubCell"/>
</dbReference>
<accession>W9QGF9</accession>
<feature type="domain" description="Inhibitor I9" evidence="14">
    <location>
        <begin position="38"/>
        <end position="116"/>
    </location>
</feature>
<gene>
    <name evidence="16" type="ORF">L484_018355</name>
</gene>
<dbReference type="SUPFAM" id="SSF52743">
    <property type="entry name" value="Subtilisin-like"/>
    <property type="match status" value="1"/>
</dbReference>
<reference evidence="17" key="1">
    <citation type="submission" date="2013-01" db="EMBL/GenBank/DDBJ databases">
        <title>Draft Genome Sequence of a Mulberry Tree, Morus notabilis C.K. Schneid.</title>
        <authorList>
            <person name="He N."/>
            <person name="Zhao S."/>
        </authorList>
    </citation>
    <scope>NUCLEOTIDE SEQUENCE</scope>
</reference>
<evidence type="ECO:0000256" key="4">
    <source>
        <dbReference type="ARBA" id="ARBA00022670"/>
    </source>
</evidence>
<evidence type="ECO:0000256" key="6">
    <source>
        <dbReference type="ARBA" id="ARBA00022801"/>
    </source>
</evidence>
<evidence type="ECO:0000256" key="7">
    <source>
        <dbReference type="ARBA" id="ARBA00022825"/>
    </source>
</evidence>
<feature type="active site" description="Charge relay system" evidence="9 10">
    <location>
        <position position="554"/>
    </location>
</feature>
<comment type="subcellular location">
    <subcellularLocation>
        <location evidence="1">Secreted</location>
    </subcellularLocation>
</comment>